<accession>A0A645CYV3</accession>
<reference evidence="1" key="1">
    <citation type="submission" date="2019-08" db="EMBL/GenBank/DDBJ databases">
        <authorList>
            <person name="Kucharzyk K."/>
            <person name="Murdoch R.W."/>
            <person name="Higgins S."/>
            <person name="Loffler F."/>
        </authorList>
    </citation>
    <scope>NUCLEOTIDE SEQUENCE</scope>
</reference>
<comment type="caution">
    <text evidence="1">The sequence shown here is derived from an EMBL/GenBank/DDBJ whole genome shotgun (WGS) entry which is preliminary data.</text>
</comment>
<proteinExistence type="predicted"/>
<evidence type="ECO:0000313" key="1">
    <source>
        <dbReference type="EMBL" id="MPM82097.1"/>
    </source>
</evidence>
<sequence>MPRIVRQGVLHGLDDVRQGIQTDHVGRTVGGALRTADLRAGQRIDLVEAEAESLGVVHDGENGENTDAVGDEIRGIERTDHALAQTGGQPGFQRIQRRRIGLLGGNDLDQMHVTRRVEEVDAAEARTDIRRQALRQQVHRQAGGIGCDDSIRRDVRGDLGVQIVLPVHALGNRLDDQVAIGQLGQMLLVVGGIDELQLALAGERSRVQLLEAVEGLLHDTVLVSLLGRQVKQYDRHVGVGEMRRNLRRSVPVRDVRAEIGDYFSVVVV</sequence>
<organism evidence="1">
    <name type="scientific">bioreactor metagenome</name>
    <dbReference type="NCBI Taxonomy" id="1076179"/>
    <lineage>
        <taxon>unclassified sequences</taxon>
        <taxon>metagenomes</taxon>
        <taxon>ecological metagenomes</taxon>
    </lineage>
</organism>
<name>A0A645CYV3_9ZZZZ</name>
<dbReference type="AlphaFoldDB" id="A0A645CYV3"/>
<protein>
    <submittedName>
        <fullName evidence="1">Uncharacterized protein</fullName>
    </submittedName>
</protein>
<dbReference type="EMBL" id="VSSQ01031274">
    <property type="protein sequence ID" value="MPM82097.1"/>
    <property type="molecule type" value="Genomic_DNA"/>
</dbReference>
<gene>
    <name evidence="1" type="ORF">SDC9_129155</name>
</gene>